<dbReference type="Pfam" id="PF07983">
    <property type="entry name" value="X8"/>
    <property type="match status" value="1"/>
</dbReference>
<feature type="region of interest" description="Disordered" evidence="2">
    <location>
        <begin position="1"/>
        <end position="20"/>
    </location>
</feature>
<dbReference type="Gene3D" id="1.20.58.1040">
    <property type="match status" value="1"/>
</dbReference>
<dbReference type="PANTHER" id="PTHR31044:SF52">
    <property type="entry name" value="OS01G0631500 PROTEIN"/>
    <property type="match status" value="1"/>
</dbReference>
<evidence type="ECO:0000256" key="2">
    <source>
        <dbReference type="SAM" id="MobiDB-lite"/>
    </source>
</evidence>
<dbReference type="InterPro" id="IPR012946">
    <property type="entry name" value="X8"/>
</dbReference>
<feature type="domain" description="X8" evidence="4">
    <location>
        <begin position="17"/>
        <end position="102"/>
    </location>
</feature>
<dbReference type="EMBL" id="CM035435">
    <property type="protein sequence ID" value="KAH7289813.1"/>
    <property type="molecule type" value="Genomic_DNA"/>
</dbReference>
<reference evidence="5" key="1">
    <citation type="submission" date="2021-08" db="EMBL/GenBank/DDBJ databases">
        <title>WGS assembly of Ceratopteris richardii.</title>
        <authorList>
            <person name="Marchant D.B."/>
            <person name="Chen G."/>
            <person name="Jenkins J."/>
            <person name="Shu S."/>
            <person name="Leebens-Mack J."/>
            <person name="Grimwood J."/>
            <person name="Schmutz J."/>
            <person name="Soltis P."/>
            <person name="Soltis D."/>
            <person name="Chen Z.-H."/>
        </authorList>
    </citation>
    <scope>NUCLEOTIDE SEQUENCE</scope>
    <source>
        <strain evidence="5">Whitten #5841</strain>
        <tissue evidence="5">Leaf</tissue>
    </source>
</reference>
<dbReference type="OrthoDB" id="2019109at2759"/>
<sequence>MSKEDVSASSLQVTSKASTSNNHKLPEALDWVCRKGNNMGSVDCSAIQSGGACYEPNTGADHASYAFTLYYTLHRDAASQACDFHGLATLTPQNPSNGNCVYPTSQDNVGNVSPSPPDVSSMVSPLQFPPQISDSPAPSPNSASSTAVLFPCYFGAITVLLWCLLSIVLVLASIFSTCYCNIVVNAPLLRSPVISRSWLAGQQVHDHIVRHGHDRDPFGICLYNCISDVEI</sequence>
<gene>
    <name evidence="5" type="ORF">KP509_30G019700</name>
</gene>
<dbReference type="InterPro" id="IPR044788">
    <property type="entry name" value="X8_dom_prot"/>
</dbReference>
<dbReference type="PANTHER" id="PTHR31044">
    <property type="entry name" value="BETA-1,3 GLUCANASE"/>
    <property type="match status" value="1"/>
</dbReference>
<dbReference type="AlphaFoldDB" id="A0A8T2R2M7"/>
<accession>A0A8T2R2M7</accession>
<evidence type="ECO:0000256" key="3">
    <source>
        <dbReference type="SAM" id="Phobius"/>
    </source>
</evidence>
<feature type="transmembrane region" description="Helical" evidence="3">
    <location>
        <begin position="148"/>
        <end position="175"/>
    </location>
</feature>
<keyword evidence="6" id="KW-1185">Reference proteome</keyword>
<evidence type="ECO:0000313" key="5">
    <source>
        <dbReference type="EMBL" id="KAH7289813.1"/>
    </source>
</evidence>
<dbReference type="SMART" id="SM00768">
    <property type="entry name" value="X8"/>
    <property type="match status" value="1"/>
</dbReference>
<dbReference type="Proteomes" id="UP000825935">
    <property type="component" value="Chromosome 30"/>
</dbReference>
<evidence type="ECO:0000256" key="1">
    <source>
        <dbReference type="ARBA" id="ARBA00022729"/>
    </source>
</evidence>
<organism evidence="5 6">
    <name type="scientific">Ceratopteris richardii</name>
    <name type="common">Triangle waterfern</name>
    <dbReference type="NCBI Taxonomy" id="49495"/>
    <lineage>
        <taxon>Eukaryota</taxon>
        <taxon>Viridiplantae</taxon>
        <taxon>Streptophyta</taxon>
        <taxon>Embryophyta</taxon>
        <taxon>Tracheophyta</taxon>
        <taxon>Polypodiopsida</taxon>
        <taxon>Polypodiidae</taxon>
        <taxon>Polypodiales</taxon>
        <taxon>Pteridineae</taxon>
        <taxon>Pteridaceae</taxon>
        <taxon>Parkerioideae</taxon>
        <taxon>Ceratopteris</taxon>
    </lineage>
</organism>
<feature type="compositionally biased region" description="Polar residues" evidence="2">
    <location>
        <begin position="7"/>
        <end position="20"/>
    </location>
</feature>
<protein>
    <recommendedName>
        <fullName evidence="4">X8 domain-containing protein</fullName>
    </recommendedName>
</protein>
<keyword evidence="3" id="KW-0812">Transmembrane</keyword>
<keyword evidence="3" id="KW-0472">Membrane</keyword>
<name>A0A8T2R2M7_CERRI</name>
<dbReference type="GO" id="GO:0009506">
    <property type="term" value="C:plasmodesma"/>
    <property type="evidence" value="ECO:0007669"/>
    <property type="project" value="UniProtKB-ARBA"/>
</dbReference>
<keyword evidence="1" id="KW-0732">Signal</keyword>
<evidence type="ECO:0000313" key="6">
    <source>
        <dbReference type="Proteomes" id="UP000825935"/>
    </source>
</evidence>
<proteinExistence type="predicted"/>
<keyword evidence="3" id="KW-1133">Transmembrane helix</keyword>
<comment type="caution">
    <text evidence="5">The sequence shown here is derived from an EMBL/GenBank/DDBJ whole genome shotgun (WGS) entry which is preliminary data.</text>
</comment>
<evidence type="ECO:0000259" key="4">
    <source>
        <dbReference type="SMART" id="SM00768"/>
    </source>
</evidence>